<dbReference type="PROSITE" id="PS51000">
    <property type="entry name" value="HTH_DEOR_2"/>
    <property type="match status" value="1"/>
</dbReference>
<evidence type="ECO:0000313" key="5">
    <source>
        <dbReference type="EMBL" id="NCH87369.1"/>
    </source>
</evidence>
<dbReference type="GO" id="GO:0003677">
    <property type="term" value="F:DNA binding"/>
    <property type="evidence" value="ECO:0007669"/>
    <property type="project" value="UniProtKB-KW"/>
</dbReference>
<organism evidence="5 6">
    <name type="scientific">Cronobacter dublinensis</name>
    <dbReference type="NCBI Taxonomy" id="413497"/>
    <lineage>
        <taxon>Bacteria</taxon>
        <taxon>Pseudomonadati</taxon>
        <taxon>Pseudomonadota</taxon>
        <taxon>Gammaproteobacteria</taxon>
        <taxon>Enterobacterales</taxon>
        <taxon>Enterobacteriaceae</taxon>
        <taxon>Cronobacter</taxon>
    </lineage>
</organism>
<accession>A0A9Q4XME1</accession>
<keyword evidence="2" id="KW-0238">DNA-binding</keyword>
<dbReference type="RefSeq" id="WP_089642858.1">
    <property type="nucleotide sequence ID" value="NZ_RPBY01000003.1"/>
</dbReference>
<dbReference type="GO" id="GO:0003700">
    <property type="term" value="F:DNA-binding transcription factor activity"/>
    <property type="evidence" value="ECO:0007669"/>
    <property type="project" value="InterPro"/>
</dbReference>
<dbReference type="InterPro" id="IPR001034">
    <property type="entry name" value="DeoR_HTH"/>
</dbReference>
<dbReference type="Proteomes" id="UP000778262">
    <property type="component" value="Unassembled WGS sequence"/>
</dbReference>
<dbReference type="PROSITE" id="PS00894">
    <property type="entry name" value="HTH_DEOR_1"/>
    <property type="match status" value="1"/>
</dbReference>
<dbReference type="AlphaFoldDB" id="A0A9Q4XME1"/>
<name>A0A9Q4XME1_9ENTR</name>
<keyword evidence="3" id="KW-0804">Transcription</keyword>
<feature type="domain" description="HTH deoR-type" evidence="4">
    <location>
        <begin position="11"/>
        <end position="74"/>
    </location>
</feature>
<comment type="caution">
    <text evidence="5">The sequence shown here is derived from an EMBL/GenBank/DDBJ whole genome shotgun (WGS) entry which is preliminary data.</text>
</comment>
<evidence type="ECO:0000256" key="2">
    <source>
        <dbReference type="ARBA" id="ARBA00023125"/>
    </source>
</evidence>
<evidence type="ECO:0000256" key="3">
    <source>
        <dbReference type="ARBA" id="ARBA00023163"/>
    </source>
</evidence>
<protein>
    <submittedName>
        <fullName evidence="5">DeoR family transcriptional regulator</fullName>
    </submittedName>
</protein>
<dbReference type="InterPro" id="IPR018356">
    <property type="entry name" value="Tscrpt_reg_HTH_DeoR_CS"/>
</dbReference>
<evidence type="ECO:0000313" key="6">
    <source>
        <dbReference type="Proteomes" id="UP000778262"/>
    </source>
</evidence>
<sequence length="238" mass="26309">MTQAERRHDRLAVRLSLIISRLVAGETLNMARLAAEFGVSVRTLRRDFRERLMYLDLEYRRGQCRLRSTGGGVQGELDALTFAHRAGLADIFPGLDRRLAGMLLTAGGMPCLVWQPPQSVSPASSLVFYRLVSAITACQRVMLLAEGERCDGLAPYRLISLDGCWYLTGELNGYITVHPLATIHAVTVLNTTFTPLKRLSQLTTQAGFIRALPHFSCIREVLSPGPSEEEPEPGNTLI</sequence>
<dbReference type="EMBL" id="RPBY01000003">
    <property type="protein sequence ID" value="NCH87369.1"/>
    <property type="molecule type" value="Genomic_DNA"/>
</dbReference>
<reference evidence="5" key="1">
    <citation type="submission" date="2018-11" db="EMBL/GenBank/DDBJ databases">
        <title>Genomics analysis of Putative Virulence Factors on Adhesion and Cytotoxicity for Cronobacter spp.</title>
        <authorList>
            <person name="Cui J."/>
        </authorList>
    </citation>
    <scope>NUCLEOTIDE SEQUENCE</scope>
    <source>
        <strain evidence="5">SD69</strain>
    </source>
</reference>
<gene>
    <name evidence="5" type="ORF">EHJ13_07945</name>
</gene>
<proteinExistence type="predicted"/>
<keyword evidence="1" id="KW-0805">Transcription regulation</keyword>
<evidence type="ECO:0000256" key="1">
    <source>
        <dbReference type="ARBA" id="ARBA00023015"/>
    </source>
</evidence>
<evidence type="ECO:0000259" key="4">
    <source>
        <dbReference type="PROSITE" id="PS51000"/>
    </source>
</evidence>